<organism evidence="2 3">
    <name type="scientific">Engystomops pustulosus</name>
    <name type="common">Tungara frog</name>
    <name type="synonym">Physalaemus pustulosus</name>
    <dbReference type="NCBI Taxonomy" id="76066"/>
    <lineage>
        <taxon>Eukaryota</taxon>
        <taxon>Metazoa</taxon>
        <taxon>Chordata</taxon>
        <taxon>Craniata</taxon>
        <taxon>Vertebrata</taxon>
        <taxon>Euteleostomi</taxon>
        <taxon>Amphibia</taxon>
        <taxon>Batrachia</taxon>
        <taxon>Anura</taxon>
        <taxon>Neobatrachia</taxon>
        <taxon>Hyloidea</taxon>
        <taxon>Leptodactylidae</taxon>
        <taxon>Leiuperinae</taxon>
        <taxon>Engystomops</taxon>
    </lineage>
</organism>
<accession>A0AAV7CUL6</accession>
<gene>
    <name evidence="2" type="ORF">GDO81_005872</name>
</gene>
<dbReference type="EMBL" id="WNYA01000002">
    <property type="protein sequence ID" value="KAG8588082.1"/>
    <property type="molecule type" value="Genomic_DNA"/>
</dbReference>
<comment type="caution">
    <text evidence="2">The sequence shown here is derived from an EMBL/GenBank/DDBJ whole genome shotgun (WGS) entry which is preliminary data.</text>
</comment>
<keyword evidence="1" id="KW-0472">Membrane</keyword>
<evidence type="ECO:0000256" key="1">
    <source>
        <dbReference type="SAM" id="Phobius"/>
    </source>
</evidence>
<dbReference type="AlphaFoldDB" id="A0AAV7CUL6"/>
<reference evidence="2" key="1">
    <citation type="thesis" date="2020" institute="ProQuest LLC" country="789 East Eisenhower Parkway, Ann Arbor, MI, USA">
        <title>Comparative Genomics and Chromosome Evolution.</title>
        <authorList>
            <person name="Mudd A.B."/>
        </authorList>
    </citation>
    <scope>NUCLEOTIDE SEQUENCE</scope>
    <source>
        <strain evidence="2">237g6f4</strain>
        <tissue evidence="2">Blood</tissue>
    </source>
</reference>
<feature type="transmembrane region" description="Helical" evidence="1">
    <location>
        <begin position="98"/>
        <end position="120"/>
    </location>
</feature>
<keyword evidence="3" id="KW-1185">Reference proteome</keyword>
<sequence length="121" mass="13918">MMMQGYKRPLETKDLWSLNKEDTSIEVVPVLARKWEKEYLKAKKPLPLKMVYSPKKPTKQPEPVDDTGEEAEALIVKPAAKDGEASLFKALYKTFGPYFFMSFFFKIIHDILMFSGPGILK</sequence>
<protein>
    <submittedName>
        <fullName evidence="2">Uncharacterized protein</fullName>
    </submittedName>
</protein>
<keyword evidence="1" id="KW-1133">Transmembrane helix</keyword>
<proteinExistence type="predicted"/>
<evidence type="ECO:0000313" key="2">
    <source>
        <dbReference type="EMBL" id="KAG8588082.1"/>
    </source>
</evidence>
<evidence type="ECO:0000313" key="3">
    <source>
        <dbReference type="Proteomes" id="UP000824782"/>
    </source>
</evidence>
<name>A0AAV7CUL6_ENGPU</name>
<dbReference type="Proteomes" id="UP000824782">
    <property type="component" value="Unassembled WGS sequence"/>
</dbReference>
<keyword evidence="1" id="KW-0812">Transmembrane</keyword>